<sequence length="292" mass="29843">MSKVNTVAGWVRSPGRQCCPWVPALPSACAEPARFPSPSAGGSPGGAAASSVERLRVSWGPTGTAPAHTRGAVSVASRSPAPELSLVGDPGTLLAPWAVSCWKPVPGEASSPGLRASVSAFSCLEEFSGEECSCLAAVVAPGKDSPSASRGSNWSESRSWHCCPAAAAAWLLVQGDSLASGGSTCTQVSGCSSDPWGFSCGEPSSHVSVCFGWLPRGLLFSFSLSGDLEEATSLGDTDFALELVGLSNPFLLVLLLPAVNRLPSFPKTGFLLFSSGGCALDWKIKGIGGEKL</sequence>
<organism evidence="1 2">
    <name type="scientific">Lynx canadensis</name>
    <name type="common">Canada lynx</name>
    <name type="synonym">Felis canadensis</name>
    <dbReference type="NCBI Taxonomy" id="61383"/>
    <lineage>
        <taxon>Eukaryota</taxon>
        <taxon>Metazoa</taxon>
        <taxon>Chordata</taxon>
        <taxon>Craniata</taxon>
        <taxon>Vertebrata</taxon>
        <taxon>Euteleostomi</taxon>
        <taxon>Mammalia</taxon>
        <taxon>Eutheria</taxon>
        <taxon>Laurasiatheria</taxon>
        <taxon>Carnivora</taxon>
        <taxon>Feliformia</taxon>
        <taxon>Felidae</taxon>
        <taxon>Felinae</taxon>
        <taxon>Lynx</taxon>
    </lineage>
</organism>
<accession>A0A667HEB4</accession>
<evidence type="ECO:0000313" key="2">
    <source>
        <dbReference type="Proteomes" id="UP000472241"/>
    </source>
</evidence>
<dbReference type="AlphaFoldDB" id="A0A667HEB4"/>
<proteinExistence type="predicted"/>
<reference evidence="1" key="2">
    <citation type="submission" date="2025-09" db="UniProtKB">
        <authorList>
            <consortium name="Ensembl"/>
        </authorList>
    </citation>
    <scope>IDENTIFICATION</scope>
</reference>
<dbReference type="Ensembl" id="ENSLCNT00005020172.1">
    <property type="protein sequence ID" value="ENSLCNP00005017973.1"/>
    <property type="gene ID" value="ENSLCNG00005011821.1"/>
</dbReference>
<evidence type="ECO:0000313" key="1">
    <source>
        <dbReference type="Ensembl" id="ENSLCNP00005017973.1"/>
    </source>
</evidence>
<dbReference type="Proteomes" id="UP000472241">
    <property type="component" value="Unplaced"/>
</dbReference>
<protein>
    <submittedName>
        <fullName evidence="1">Uncharacterized protein</fullName>
    </submittedName>
</protein>
<name>A0A667HEB4_LYNCA</name>
<keyword evidence="2" id="KW-1185">Reference proteome</keyword>
<reference evidence="1" key="1">
    <citation type="submission" date="2025-08" db="UniProtKB">
        <authorList>
            <consortium name="Ensembl"/>
        </authorList>
    </citation>
    <scope>IDENTIFICATION</scope>
</reference>